<protein>
    <submittedName>
        <fullName evidence="1">Uncharacterized protein</fullName>
    </submittedName>
</protein>
<gene>
    <name evidence="1" type="ORF">Sylvanvirus27_1</name>
</gene>
<proteinExistence type="predicted"/>
<name>A0A3G5AIV4_9VIRU</name>
<dbReference type="EMBL" id="MK072533">
    <property type="protein sequence ID" value="AYV87127.1"/>
    <property type="molecule type" value="Genomic_DNA"/>
</dbReference>
<reference evidence="1" key="1">
    <citation type="submission" date="2018-10" db="EMBL/GenBank/DDBJ databases">
        <title>Hidden diversity of soil giant viruses.</title>
        <authorList>
            <person name="Schulz F."/>
            <person name="Alteio L."/>
            <person name="Goudeau D."/>
            <person name="Ryan E.M."/>
            <person name="Malmstrom R.R."/>
            <person name="Blanchard J."/>
            <person name="Woyke T."/>
        </authorList>
    </citation>
    <scope>NUCLEOTIDE SEQUENCE</scope>
    <source>
        <strain evidence="1">SYV1</strain>
    </source>
</reference>
<accession>A0A3G5AIV4</accession>
<organism evidence="1">
    <name type="scientific">Sylvanvirus sp</name>
    <dbReference type="NCBI Taxonomy" id="2487774"/>
    <lineage>
        <taxon>Viruses</taxon>
    </lineage>
</organism>
<dbReference type="SUPFAM" id="SSF52047">
    <property type="entry name" value="RNI-like"/>
    <property type="match status" value="1"/>
</dbReference>
<evidence type="ECO:0000313" key="1">
    <source>
        <dbReference type="EMBL" id="AYV87127.1"/>
    </source>
</evidence>
<sequence>MKKTRTISIFTSRREKRYSALPIFKNCLTRVIVKPKFKNAKKFGRHSNANSTSCPMIQLSSIQQINWIIIMEYSDLNERSMILRLNRNFYALTDNNQVQSLSGDVSWNATDKSIQALRMSVTPPTLNSIDFNFSRDACVRLGWVRHWDRGKNLQHIHSYNGNNETYTMSLTDFDPANELYDFLCHKLHRLQACVFNGLLSNCILSLPSICEASEKRTSNCFQELTISSLKCTDIPVILHSISKLSSLRFLELNFPLFENRVLDAVHIQNIQNIMQHIQSISSLRTFKLSASTYPRSFSHSPPIDVSLIPSTVENLSLRNLKLQVGPATYSLSANERLERIFGHLCHIKSLQIDGCRTFRWHDNSALELPLRLLTLLPLLEECSLSNILLSNDPAYDLLCVLRDISSCSRLRIFDISDVHQGEKFHLYSNSCYIFPIHLQQLYVPLVVPGSSRYLSLPSAIRFPWRTLAEIRSKFRRAEPPHTIVKLSNALLISQF</sequence>